<name>A0A238IVT1_9RHOB</name>
<dbReference type="RefSeq" id="WP_093972602.1">
    <property type="nucleotide sequence ID" value="NZ_FXXQ01000002.1"/>
</dbReference>
<dbReference type="GO" id="GO:0006270">
    <property type="term" value="P:DNA replication initiation"/>
    <property type="evidence" value="ECO:0007669"/>
    <property type="project" value="TreeGrafter"/>
</dbReference>
<keyword evidence="3" id="KW-1185">Reference proteome</keyword>
<dbReference type="Pfam" id="PF22688">
    <property type="entry name" value="Hda_lid"/>
    <property type="match status" value="1"/>
</dbReference>
<dbReference type="Proteomes" id="UP000201838">
    <property type="component" value="Unassembled WGS sequence"/>
</dbReference>
<evidence type="ECO:0000259" key="1">
    <source>
        <dbReference type="Pfam" id="PF22688"/>
    </source>
</evidence>
<dbReference type="InterPro" id="IPR055199">
    <property type="entry name" value="Hda_lid"/>
</dbReference>
<dbReference type="GO" id="GO:0003688">
    <property type="term" value="F:DNA replication origin binding"/>
    <property type="evidence" value="ECO:0007669"/>
    <property type="project" value="TreeGrafter"/>
</dbReference>
<evidence type="ECO:0000313" key="2">
    <source>
        <dbReference type="EMBL" id="SMX22609.1"/>
    </source>
</evidence>
<dbReference type="OrthoDB" id="7390113at2"/>
<accession>A0A238IVT1</accession>
<evidence type="ECO:0000313" key="3">
    <source>
        <dbReference type="Proteomes" id="UP000201838"/>
    </source>
</evidence>
<reference evidence="2 3" key="1">
    <citation type="submission" date="2017-05" db="EMBL/GenBank/DDBJ databases">
        <authorList>
            <person name="Song R."/>
            <person name="Chenine A.L."/>
            <person name="Ruprecht R.M."/>
        </authorList>
    </citation>
    <scope>NUCLEOTIDE SEQUENCE [LARGE SCALE GENOMIC DNA]</scope>
    <source>
        <strain evidence="2 3">CECT 8489</strain>
    </source>
</reference>
<dbReference type="EMBL" id="FXXQ01000002">
    <property type="protein sequence ID" value="SMX22609.1"/>
    <property type="molecule type" value="Genomic_DNA"/>
</dbReference>
<dbReference type="PANTHER" id="PTHR30050">
    <property type="entry name" value="CHROMOSOMAL REPLICATION INITIATOR PROTEIN DNAA"/>
    <property type="match status" value="1"/>
</dbReference>
<dbReference type="PANTHER" id="PTHR30050:SF5">
    <property type="entry name" value="DNAA REGULATORY INACTIVATOR HDA"/>
    <property type="match status" value="1"/>
</dbReference>
<gene>
    <name evidence="2" type="primary">hda</name>
    <name evidence="2" type="ORF">BOA8489_00707</name>
</gene>
<dbReference type="Gene3D" id="1.10.8.60">
    <property type="match status" value="1"/>
</dbReference>
<dbReference type="InterPro" id="IPR027417">
    <property type="entry name" value="P-loop_NTPase"/>
</dbReference>
<feature type="domain" description="Hda lid" evidence="1">
    <location>
        <begin position="165"/>
        <end position="217"/>
    </location>
</feature>
<dbReference type="SUPFAM" id="SSF52540">
    <property type="entry name" value="P-loop containing nucleoside triphosphate hydrolases"/>
    <property type="match status" value="1"/>
</dbReference>
<proteinExistence type="predicted"/>
<sequence>MPEQLAFQLPVRTALGRGDFFVSGANVLAVQRLDDTATWTNGKLALIGPEGAGKTHLAHVWAEQQKAEITDTASLPDLDIPGLKAALAIEVPGTALSTTEEEALFHLHNHMASQKLPLLLIARTPPARWTLTLPDLKSRMTATDVVQIDAPDEALLSAVLVKLFTDRQLQIDPTLIAYLVTHSDRSFAAITRLVAALDAAALAQKRPITRPLARRVLDNLDKDAR</sequence>
<dbReference type="Gene3D" id="3.40.50.300">
    <property type="entry name" value="P-loop containing nucleotide triphosphate hydrolases"/>
    <property type="match status" value="1"/>
</dbReference>
<protein>
    <submittedName>
        <fullName evidence="2">DnaA regulatory inactivator Hda</fullName>
    </submittedName>
</protein>
<dbReference type="GO" id="GO:0005886">
    <property type="term" value="C:plasma membrane"/>
    <property type="evidence" value="ECO:0007669"/>
    <property type="project" value="TreeGrafter"/>
</dbReference>
<dbReference type="AlphaFoldDB" id="A0A238IVT1"/>
<organism evidence="2 3">
    <name type="scientific">Boseongicola aestuarii</name>
    <dbReference type="NCBI Taxonomy" id="1470561"/>
    <lineage>
        <taxon>Bacteria</taxon>
        <taxon>Pseudomonadati</taxon>
        <taxon>Pseudomonadota</taxon>
        <taxon>Alphaproteobacteria</taxon>
        <taxon>Rhodobacterales</taxon>
        <taxon>Paracoccaceae</taxon>
        <taxon>Boseongicola</taxon>
    </lineage>
</organism>